<dbReference type="Pfam" id="PF03106">
    <property type="entry name" value="WRKY"/>
    <property type="match status" value="1"/>
</dbReference>
<protein>
    <recommendedName>
        <fullName evidence="6">WRKY domain-containing protein</fullName>
    </recommendedName>
</protein>
<proteinExistence type="predicted"/>
<dbReference type="SMART" id="SM00774">
    <property type="entry name" value="WRKY"/>
    <property type="match status" value="1"/>
</dbReference>
<dbReference type="GO" id="GO:0005634">
    <property type="term" value="C:nucleus"/>
    <property type="evidence" value="ECO:0007669"/>
    <property type="project" value="UniProtKB-SubCell"/>
</dbReference>
<evidence type="ECO:0000256" key="3">
    <source>
        <dbReference type="ARBA" id="ARBA00023125"/>
    </source>
</evidence>
<gene>
    <name evidence="7" type="ORF">CDL12_17826</name>
</gene>
<dbReference type="GO" id="GO:0043565">
    <property type="term" value="F:sequence-specific DNA binding"/>
    <property type="evidence" value="ECO:0007669"/>
    <property type="project" value="InterPro"/>
</dbReference>
<evidence type="ECO:0000256" key="5">
    <source>
        <dbReference type="ARBA" id="ARBA00023242"/>
    </source>
</evidence>
<sequence length="174" mass="19205">MVPVFVLTGRTMESETTQSVFSRKTLEYDITRGMEQVKQLRMSSSGKQESALERMLASYEEAPLSILKEIASDGQGQSVVSPSSDTPGASMSINKVQCEDSNTISIPPLDNELRRSYYRCVCRFTHDCPATKALQRSDKDPSTFEVAYSGKNTCIGQAHVVPQRVPKSTVCKPT</sequence>
<reference evidence="8" key="1">
    <citation type="journal article" date="2018" name="Gigascience">
        <title>Genome assembly of the Pink Ipe (Handroanthus impetiginosus, Bignoniaceae), a highly valued, ecologically keystone Neotropical timber forest tree.</title>
        <authorList>
            <person name="Silva-Junior O.B."/>
            <person name="Grattapaglia D."/>
            <person name="Novaes E."/>
            <person name="Collevatti R.G."/>
        </authorList>
    </citation>
    <scope>NUCLEOTIDE SEQUENCE [LARGE SCALE GENOMIC DNA]</scope>
    <source>
        <strain evidence="8">cv. UFG-1</strain>
    </source>
</reference>
<name>A0A2G9GWE0_9LAMI</name>
<comment type="caution">
    <text evidence="7">The sequence shown here is derived from an EMBL/GenBank/DDBJ whole genome shotgun (WGS) entry which is preliminary data.</text>
</comment>
<keyword evidence="4" id="KW-0804">Transcription</keyword>
<dbReference type="PROSITE" id="PS50811">
    <property type="entry name" value="WRKY"/>
    <property type="match status" value="1"/>
</dbReference>
<dbReference type="Proteomes" id="UP000231279">
    <property type="component" value="Unassembled WGS sequence"/>
</dbReference>
<dbReference type="InterPro" id="IPR003657">
    <property type="entry name" value="WRKY_dom"/>
</dbReference>
<dbReference type="AlphaFoldDB" id="A0A2G9GWE0"/>
<dbReference type="InterPro" id="IPR036576">
    <property type="entry name" value="WRKY_dom_sf"/>
</dbReference>
<keyword evidence="5" id="KW-0539">Nucleus</keyword>
<dbReference type="SUPFAM" id="SSF118290">
    <property type="entry name" value="WRKY DNA-binding domain"/>
    <property type="match status" value="1"/>
</dbReference>
<comment type="subcellular location">
    <subcellularLocation>
        <location evidence="1">Nucleus</location>
    </subcellularLocation>
</comment>
<accession>A0A2G9GWE0</accession>
<evidence type="ECO:0000313" key="7">
    <source>
        <dbReference type="EMBL" id="PIN09591.1"/>
    </source>
</evidence>
<evidence type="ECO:0000313" key="8">
    <source>
        <dbReference type="Proteomes" id="UP000231279"/>
    </source>
</evidence>
<evidence type="ECO:0000256" key="2">
    <source>
        <dbReference type="ARBA" id="ARBA00023015"/>
    </source>
</evidence>
<dbReference type="OrthoDB" id="1709315at2759"/>
<dbReference type="GO" id="GO:0003700">
    <property type="term" value="F:DNA-binding transcription factor activity"/>
    <property type="evidence" value="ECO:0007669"/>
    <property type="project" value="InterPro"/>
</dbReference>
<keyword evidence="8" id="KW-1185">Reference proteome</keyword>
<dbReference type="EMBL" id="NKXS01003498">
    <property type="protein sequence ID" value="PIN09591.1"/>
    <property type="molecule type" value="Genomic_DNA"/>
</dbReference>
<keyword evidence="3" id="KW-0238">DNA-binding</keyword>
<evidence type="ECO:0000256" key="4">
    <source>
        <dbReference type="ARBA" id="ARBA00023163"/>
    </source>
</evidence>
<dbReference type="STRING" id="429701.A0A2G9GWE0"/>
<evidence type="ECO:0000256" key="1">
    <source>
        <dbReference type="ARBA" id="ARBA00004123"/>
    </source>
</evidence>
<evidence type="ECO:0000259" key="6">
    <source>
        <dbReference type="PROSITE" id="PS50811"/>
    </source>
</evidence>
<dbReference type="Gene3D" id="2.20.25.80">
    <property type="entry name" value="WRKY domain"/>
    <property type="match status" value="1"/>
</dbReference>
<organism evidence="7 8">
    <name type="scientific">Handroanthus impetiginosus</name>
    <dbReference type="NCBI Taxonomy" id="429701"/>
    <lineage>
        <taxon>Eukaryota</taxon>
        <taxon>Viridiplantae</taxon>
        <taxon>Streptophyta</taxon>
        <taxon>Embryophyta</taxon>
        <taxon>Tracheophyta</taxon>
        <taxon>Spermatophyta</taxon>
        <taxon>Magnoliopsida</taxon>
        <taxon>eudicotyledons</taxon>
        <taxon>Gunneridae</taxon>
        <taxon>Pentapetalae</taxon>
        <taxon>asterids</taxon>
        <taxon>lamiids</taxon>
        <taxon>Lamiales</taxon>
        <taxon>Bignoniaceae</taxon>
        <taxon>Crescentiina</taxon>
        <taxon>Tabebuia alliance</taxon>
        <taxon>Handroanthus</taxon>
    </lineage>
</organism>
<feature type="domain" description="WRKY" evidence="6">
    <location>
        <begin position="111"/>
        <end position="152"/>
    </location>
</feature>
<keyword evidence="2" id="KW-0805">Transcription regulation</keyword>